<dbReference type="AlphaFoldDB" id="A0AAD4TA17"/>
<name>A0AAD4TA17_9MAGN</name>
<proteinExistence type="predicted"/>
<comment type="caution">
    <text evidence="1">The sequence shown here is derived from an EMBL/GenBank/DDBJ whole genome shotgun (WGS) entry which is preliminary data.</text>
</comment>
<evidence type="ECO:0000313" key="2">
    <source>
        <dbReference type="Proteomes" id="UP001202328"/>
    </source>
</evidence>
<dbReference type="Proteomes" id="UP001202328">
    <property type="component" value="Unassembled WGS sequence"/>
</dbReference>
<organism evidence="1 2">
    <name type="scientific">Papaver atlanticum</name>
    <dbReference type="NCBI Taxonomy" id="357466"/>
    <lineage>
        <taxon>Eukaryota</taxon>
        <taxon>Viridiplantae</taxon>
        <taxon>Streptophyta</taxon>
        <taxon>Embryophyta</taxon>
        <taxon>Tracheophyta</taxon>
        <taxon>Spermatophyta</taxon>
        <taxon>Magnoliopsida</taxon>
        <taxon>Ranunculales</taxon>
        <taxon>Papaveraceae</taxon>
        <taxon>Papaveroideae</taxon>
        <taxon>Papaver</taxon>
    </lineage>
</organism>
<sequence length="148" mass="17278">MCRSWQRYSFTYIPITDIYFSPRCNWISHCQHFISACPFLKCIDMCFTETLDLFMCCTFVSLLQYFRFITISKVWFISKGVMLLPLKIENLQFSGYAKSGQCLWYSFWEESSFAWGFDIGGIHGSHQVCYQVWLAVSLLADVIASSTQ</sequence>
<feature type="non-terminal residue" evidence="1">
    <location>
        <position position="1"/>
    </location>
</feature>
<reference evidence="1" key="1">
    <citation type="submission" date="2022-04" db="EMBL/GenBank/DDBJ databases">
        <title>A functionally conserved STORR gene fusion in Papaver species that diverged 16.8 million years ago.</title>
        <authorList>
            <person name="Catania T."/>
        </authorList>
    </citation>
    <scope>NUCLEOTIDE SEQUENCE</scope>
    <source>
        <strain evidence="1">S-188037</strain>
    </source>
</reference>
<accession>A0AAD4TA17</accession>
<protein>
    <submittedName>
        <fullName evidence="1">Uncharacterized protein</fullName>
    </submittedName>
</protein>
<keyword evidence="2" id="KW-1185">Reference proteome</keyword>
<evidence type="ECO:0000313" key="1">
    <source>
        <dbReference type="EMBL" id="KAI3945152.1"/>
    </source>
</evidence>
<dbReference type="EMBL" id="JAJJMB010003881">
    <property type="protein sequence ID" value="KAI3945152.1"/>
    <property type="molecule type" value="Genomic_DNA"/>
</dbReference>
<gene>
    <name evidence="1" type="ORF">MKW98_022016</name>
</gene>